<protein>
    <submittedName>
        <fullName evidence="1">Uncharacterized protein</fullName>
    </submittedName>
</protein>
<evidence type="ECO:0000313" key="1">
    <source>
        <dbReference type="EMBL" id="EKF75908.1"/>
    </source>
</evidence>
<proteinExistence type="predicted"/>
<dbReference type="OrthoDB" id="5592990at2"/>
<dbReference type="RefSeq" id="WP_008927272.1">
    <property type="nucleotide sequence ID" value="NZ_AMRJ01000001.1"/>
</dbReference>
<dbReference type="EMBL" id="AMRJ01000001">
    <property type="protein sequence ID" value="EKF75908.1"/>
    <property type="molecule type" value="Genomic_DNA"/>
</dbReference>
<keyword evidence="2" id="KW-1185">Reference proteome</keyword>
<organism evidence="1 2">
    <name type="scientific">Alcanivorax hongdengensis A-11-3</name>
    <dbReference type="NCBI Taxonomy" id="1177179"/>
    <lineage>
        <taxon>Bacteria</taxon>
        <taxon>Pseudomonadati</taxon>
        <taxon>Pseudomonadota</taxon>
        <taxon>Gammaproteobacteria</taxon>
        <taxon>Oceanospirillales</taxon>
        <taxon>Alcanivoracaceae</taxon>
        <taxon>Alcanivorax</taxon>
    </lineage>
</organism>
<accession>L0WGE9</accession>
<evidence type="ECO:0000313" key="2">
    <source>
        <dbReference type="Proteomes" id="UP000010164"/>
    </source>
</evidence>
<gene>
    <name evidence="1" type="ORF">A11A3_00400</name>
</gene>
<dbReference type="Proteomes" id="UP000010164">
    <property type="component" value="Unassembled WGS sequence"/>
</dbReference>
<name>L0WGE9_9GAMM</name>
<dbReference type="PATRIC" id="fig|1177179.3.peg.79"/>
<dbReference type="AlphaFoldDB" id="L0WGE9"/>
<comment type="caution">
    <text evidence="1">The sequence shown here is derived from an EMBL/GenBank/DDBJ whole genome shotgun (WGS) entry which is preliminary data.</text>
</comment>
<reference evidence="1 2" key="1">
    <citation type="journal article" date="2012" name="J. Bacteriol.">
        <title>Genome Sequence of the Alkane-Degrading Bacterium Alcanivorax hongdengensis Type Strain A-11-3.</title>
        <authorList>
            <person name="Lai Q."/>
            <person name="Shao Z."/>
        </authorList>
    </citation>
    <scope>NUCLEOTIDE SEQUENCE [LARGE SCALE GENOMIC DNA]</scope>
    <source>
        <strain evidence="1 2">A-11-3</strain>
    </source>
</reference>
<sequence>MLDSNEVDPAKTQYTCNASGAITLGGNVSGLPWDGSQSVTLQNLGVDDLMMSVDGSDTFTTGLAKGSVYQVAVDSQPSACQCEFADYSESASGTLGNSNLPDLDLTCY</sequence>